<evidence type="ECO:0000313" key="3">
    <source>
        <dbReference type="Proteomes" id="UP000092460"/>
    </source>
</evidence>
<dbReference type="AlphaFoldDB" id="A0A1B0BFE0"/>
<keyword evidence="3" id="KW-1185">Reference proteome</keyword>
<dbReference type="Proteomes" id="UP000092460">
    <property type="component" value="Unassembled WGS sequence"/>
</dbReference>
<evidence type="ECO:0000313" key="2">
    <source>
        <dbReference type="EnsemblMetazoa" id="GPPI028268-PA"/>
    </source>
</evidence>
<organism evidence="2 3">
    <name type="scientific">Glossina palpalis gambiensis</name>
    <dbReference type="NCBI Taxonomy" id="67801"/>
    <lineage>
        <taxon>Eukaryota</taxon>
        <taxon>Metazoa</taxon>
        <taxon>Ecdysozoa</taxon>
        <taxon>Arthropoda</taxon>
        <taxon>Hexapoda</taxon>
        <taxon>Insecta</taxon>
        <taxon>Pterygota</taxon>
        <taxon>Neoptera</taxon>
        <taxon>Endopterygota</taxon>
        <taxon>Diptera</taxon>
        <taxon>Brachycera</taxon>
        <taxon>Muscomorpha</taxon>
        <taxon>Hippoboscoidea</taxon>
        <taxon>Glossinidae</taxon>
        <taxon>Glossina</taxon>
    </lineage>
</organism>
<sequence length="191" mass="21699">MWPTMAGEVEPQSADYFDDGARADRCRKNSVCSANRDSRNNIQLPSNLLCGYLIGIGIAFLMLLLLSPSFMKHYRSDSGYKRQRDGYGQHNPNHTVFLLFLNKFGCNGKILDMVPKNTHTYRAREKDCAAFTEEAVSYRPRDLTSKKSSGGGLHTLLLHFLGTFIEKYLSSPIELDQLLYRNRGRNLGNRI</sequence>
<reference evidence="3" key="1">
    <citation type="submission" date="2015-01" db="EMBL/GenBank/DDBJ databases">
        <authorList>
            <person name="Aksoy S."/>
            <person name="Warren W."/>
            <person name="Wilson R.K."/>
        </authorList>
    </citation>
    <scope>NUCLEOTIDE SEQUENCE [LARGE SCALE GENOMIC DNA]</scope>
    <source>
        <strain evidence="3">IAEA</strain>
    </source>
</reference>
<proteinExistence type="predicted"/>
<evidence type="ECO:0000256" key="1">
    <source>
        <dbReference type="SAM" id="Phobius"/>
    </source>
</evidence>
<feature type="transmembrane region" description="Helical" evidence="1">
    <location>
        <begin position="46"/>
        <end position="66"/>
    </location>
</feature>
<protein>
    <submittedName>
        <fullName evidence="2">Uncharacterized protein</fullName>
    </submittedName>
</protein>
<dbReference type="EMBL" id="JXJN01013373">
    <property type="status" value="NOT_ANNOTATED_CDS"/>
    <property type="molecule type" value="Genomic_DNA"/>
</dbReference>
<keyword evidence="1" id="KW-0472">Membrane</keyword>
<keyword evidence="1" id="KW-1133">Transmembrane helix</keyword>
<dbReference type="EnsemblMetazoa" id="GPPI028268-RA">
    <property type="protein sequence ID" value="GPPI028268-PA"/>
    <property type="gene ID" value="GPPI028268"/>
</dbReference>
<accession>A0A1B0BFE0</accession>
<keyword evidence="1" id="KW-0812">Transmembrane</keyword>
<reference evidence="2" key="2">
    <citation type="submission" date="2020-05" db="UniProtKB">
        <authorList>
            <consortium name="EnsemblMetazoa"/>
        </authorList>
    </citation>
    <scope>IDENTIFICATION</scope>
    <source>
        <strain evidence="2">IAEA</strain>
    </source>
</reference>
<dbReference type="EMBL" id="JXJN01013374">
    <property type="status" value="NOT_ANNOTATED_CDS"/>
    <property type="molecule type" value="Genomic_DNA"/>
</dbReference>
<name>A0A1B0BFE0_9MUSC</name>
<dbReference type="VEuPathDB" id="VectorBase:GPPI028268"/>